<evidence type="ECO:0000256" key="1">
    <source>
        <dbReference type="ARBA" id="ARBA00004123"/>
    </source>
</evidence>
<evidence type="ECO:0000313" key="6">
    <source>
        <dbReference type="Proteomes" id="UP000007800"/>
    </source>
</evidence>
<feature type="region of interest" description="Disordered" evidence="3">
    <location>
        <begin position="341"/>
        <end position="377"/>
    </location>
</feature>
<dbReference type="GO" id="GO:0000467">
    <property type="term" value="P:exonucleolytic trimming to generate mature 3'-end of 5.8S rRNA from tricistronic rRNA transcript (SSU-rRNA, 5.8S rRNA, LSU-rRNA)"/>
    <property type="evidence" value="ECO:0007669"/>
    <property type="project" value="InterPro"/>
</dbReference>
<accession>C5K6N6</accession>
<protein>
    <recommendedName>
        <fullName evidence="4">HRDC domain-containing protein</fullName>
    </recommendedName>
</protein>
<dbReference type="PANTHER" id="PTHR12124">
    <property type="entry name" value="POLYMYOSITIS/SCLERODERMA AUTOANTIGEN-RELATED"/>
    <property type="match status" value="1"/>
</dbReference>
<gene>
    <name evidence="5" type="ORF">Pmar_PMAR006852</name>
</gene>
<dbReference type="EMBL" id="GG670888">
    <property type="protein sequence ID" value="EER19956.1"/>
    <property type="molecule type" value="Genomic_DNA"/>
</dbReference>
<dbReference type="InterPro" id="IPR045092">
    <property type="entry name" value="Rrp6-like"/>
</dbReference>
<sequence length="497" mass="54092">MATCTEVDPKLESILGQDEFVKKMLAKTRKALMSASHLPSGTEYSVMSGIEDISERSDAAGRRVEHLLGKLFKKLDPEVHAKRIGDWGEFEDAIDNLFGRVDEAFKIKDIAEHRIITLSCKTNTPLSLVGRPMLAALMHWRDKLGRQRDVFPNSILTDRLALRIAMDEPVTREQLLRALGGGSGGVARQVRDRADEVLAVLQYAATHPKSPIRDAEDVQLESFEPSSATPPPPSTPETKRWKGRGSGTPLGGSRRKDRRNIRDEAVVLDTSEIEVLDAGALPSHEVSGPTDVLSVDTSMDDEEVTAKVDGVRAALAVAMAEVPAELASTMYLARQKEAKTEEAEATEMENPVVGSVVTEPVKKESGAPKEASLPSPEIIHVGGTKAIPKSIRQAYANVPQAPVSGLLGKRRHGATAAAEIRRDTPAKGKRSAASQALKFIEQEFDLKDDDDAAVKTTEVPKKKRRNKRHEKSPSAEPSNVEGGGFAKPKGIAKRQRR</sequence>
<dbReference type="InterPro" id="IPR044876">
    <property type="entry name" value="HRDC_dom_sf"/>
</dbReference>
<evidence type="ECO:0000256" key="3">
    <source>
        <dbReference type="SAM" id="MobiDB-lite"/>
    </source>
</evidence>
<dbReference type="GO" id="GO:0005634">
    <property type="term" value="C:nucleus"/>
    <property type="evidence" value="ECO:0007669"/>
    <property type="project" value="UniProtKB-SubCell"/>
</dbReference>
<dbReference type="InterPro" id="IPR002121">
    <property type="entry name" value="HRDC_dom"/>
</dbReference>
<proteinExistence type="predicted"/>
<dbReference type="GeneID" id="9058620"/>
<dbReference type="Proteomes" id="UP000007800">
    <property type="component" value="Unassembled WGS sequence"/>
</dbReference>
<dbReference type="RefSeq" id="XP_002788160.1">
    <property type="nucleotide sequence ID" value="XM_002788114.1"/>
</dbReference>
<organism evidence="6">
    <name type="scientific">Perkinsus marinus (strain ATCC 50983 / TXsc)</name>
    <dbReference type="NCBI Taxonomy" id="423536"/>
    <lineage>
        <taxon>Eukaryota</taxon>
        <taxon>Sar</taxon>
        <taxon>Alveolata</taxon>
        <taxon>Perkinsozoa</taxon>
        <taxon>Perkinsea</taxon>
        <taxon>Perkinsida</taxon>
        <taxon>Perkinsidae</taxon>
        <taxon>Perkinsus</taxon>
    </lineage>
</organism>
<dbReference type="InterPro" id="IPR010997">
    <property type="entry name" value="HRDC-like_sf"/>
</dbReference>
<dbReference type="PANTHER" id="PTHR12124:SF47">
    <property type="entry name" value="EXOSOME COMPONENT 10"/>
    <property type="match status" value="1"/>
</dbReference>
<feature type="compositionally biased region" description="Basic residues" evidence="3">
    <location>
        <begin position="461"/>
        <end position="470"/>
    </location>
</feature>
<feature type="domain" description="HRDC" evidence="4">
    <location>
        <begin position="127"/>
        <end position="211"/>
    </location>
</feature>
<dbReference type="GO" id="GO:0003676">
    <property type="term" value="F:nucleic acid binding"/>
    <property type="evidence" value="ECO:0007669"/>
    <property type="project" value="InterPro"/>
</dbReference>
<reference evidence="5 6" key="1">
    <citation type="submission" date="2008-07" db="EMBL/GenBank/DDBJ databases">
        <authorList>
            <person name="El-Sayed N."/>
            <person name="Caler E."/>
            <person name="Inman J."/>
            <person name="Amedeo P."/>
            <person name="Hass B."/>
            <person name="Wortman J."/>
        </authorList>
    </citation>
    <scope>NUCLEOTIDE SEQUENCE [LARGE SCALE GENOMIC DNA]</scope>
    <source>
        <strain evidence="6">ATCC 50983 / TXsc</strain>
    </source>
</reference>
<dbReference type="SUPFAM" id="SSF47819">
    <property type="entry name" value="HRDC-like"/>
    <property type="match status" value="1"/>
</dbReference>
<evidence type="ECO:0000313" key="5">
    <source>
        <dbReference type="EMBL" id="EER19956.1"/>
    </source>
</evidence>
<feature type="region of interest" description="Disordered" evidence="3">
    <location>
        <begin position="405"/>
        <end position="497"/>
    </location>
</feature>
<dbReference type="AlphaFoldDB" id="C5K6N6"/>
<keyword evidence="6" id="KW-1185">Reference proteome</keyword>
<dbReference type="Gene3D" id="1.10.150.80">
    <property type="entry name" value="HRDC domain"/>
    <property type="match status" value="1"/>
</dbReference>
<evidence type="ECO:0000256" key="2">
    <source>
        <dbReference type="ARBA" id="ARBA00023242"/>
    </source>
</evidence>
<dbReference type="PROSITE" id="PS50967">
    <property type="entry name" value="HRDC"/>
    <property type="match status" value="1"/>
</dbReference>
<dbReference type="InParanoid" id="C5K6N6"/>
<evidence type="ECO:0000259" key="4">
    <source>
        <dbReference type="PROSITE" id="PS50967"/>
    </source>
</evidence>
<dbReference type="GO" id="GO:0000175">
    <property type="term" value="F:3'-5'-RNA exonuclease activity"/>
    <property type="evidence" value="ECO:0007669"/>
    <property type="project" value="InterPro"/>
</dbReference>
<name>C5K6N6_PERM5</name>
<keyword evidence="2" id="KW-0539">Nucleus</keyword>
<dbReference type="GO" id="GO:0000166">
    <property type="term" value="F:nucleotide binding"/>
    <property type="evidence" value="ECO:0007669"/>
    <property type="project" value="InterPro"/>
</dbReference>
<dbReference type="Pfam" id="PF00570">
    <property type="entry name" value="HRDC"/>
    <property type="match status" value="1"/>
</dbReference>
<comment type="subcellular location">
    <subcellularLocation>
        <location evidence="1">Nucleus</location>
    </subcellularLocation>
</comment>
<feature type="region of interest" description="Disordered" evidence="3">
    <location>
        <begin position="220"/>
        <end position="262"/>
    </location>
</feature>